<accession>A0AA86Q319</accession>
<evidence type="ECO:0000313" key="5">
    <source>
        <dbReference type="EMBL" id="CAL6053837.1"/>
    </source>
</evidence>
<dbReference type="EMBL" id="CATOUU010000283">
    <property type="protein sequence ID" value="CAI9923539.1"/>
    <property type="molecule type" value="Genomic_DNA"/>
</dbReference>
<reference evidence="5 9" key="2">
    <citation type="submission" date="2024-07" db="EMBL/GenBank/DDBJ databases">
        <authorList>
            <person name="Akdeniz Z."/>
        </authorList>
    </citation>
    <scope>NUCLEOTIDE SEQUENCE [LARGE SCALE GENOMIC DNA]</scope>
</reference>
<organism evidence="3">
    <name type="scientific">Hexamita inflata</name>
    <dbReference type="NCBI Taxonomy" id="28002"/>
    <lineage>
        <taxon>Eukaryota</taxon>
        <taxon>Metamonada</taxon>
        <taxon>Diplomonadida</taxon>
        <taxon>Hexamitidae</taxon>
        <taxon>Hexamitinae</taxon>
        <taxon>Hexamita</taxon>
    </lineage>
</organism>
<evidence type="ECO:0000313" key="2">
    <source>
        <dbReference type="EMBL" id="CAI9944606.1"/>
    </source>
</evidence>
<dbReference type="EMBL" id="CAXDID020000666">
    <property type="protein sequence ID" value="CAL6109343.1"/>
    <property type="molecule type" value="Genomic_DNA"/>
</dbReference>
<evidence type="ECO:0000313" key="9">
    <source>
        <dbReference type="Proteomes" id="UP001642409"/>
    </source>
</evidence>
<dbReference type="EMBL" id="CATOUU010000823">
    <property type="protein sequence ID" value="CAI9951284.1"/>
    <property type="molecule type" value="Genomic_DNA"/>
</dbReference>
<evidence type="ECO:0000313" key="7">
    <source>
        <dbReference type="EMBL" id="CAL6096768.1"/>
    </source>
</evidence>
<gene>
    <name evidence="1" type="ORF">HINF_LOCUS11184</name>
    <name evidence="2" type="ORF">HINF_LOCUS32251</name>
    <name evidence="3" type="ORF">HINF_LOCUS38929</name>
    <name evidence="5" type="ORF">HINF_LOCUS45693</name>
    <name evidence="6" type="ORF">HINF_LOCUS47341</name>
    <name evidence="4" type="ORF">HINF_LOCUS65683</name>
    <name evidence="7" type="ORF">HINF_LOCUS68586</name>
    <name evidence="8" type="ORF">HINF_LOCUS75400</name>
</gene>
<evidence type="ECO:0000313" key="3">
    <source>
        <dbReference type="EMBL" id="CAI9951284.1"/>
    </source>
</evidence>
<dbReference type="EMBL" id="CATOUU010001182">
    <property type="protein sequence ID" value="CAI9978038.1"/>
    <property type="molecule type" value="Genomic_DNA"/>
</dbReference>
<name>A0AA86Q319_9EUKA</name>
<evidence type="ECO:0000313" key="4">
    <source>
        <dbReference type="EMBL" id="CAI9978038.1"/>
    </source>
</evidence>
<dbReference type="EMBL" id="CAXDID020000212">
    <property type="protein sequence ID" value="CAL6057090.1"/>
    <property type="molecule type" value="Genomic_DNA"/>
</dbReference>
<dbReference type="EMBL" id="CATOUU010000729">
    <property type="protein sequence ID" value="CAI9944606.1"/>
    <property type="molecule type" value="Genomic_DNA"/>
</dbReference>
<sequence length="371" mass="43241">MTTTLDTSMSDLSGKAIIQQLSYGQNDYISLVSVRLTEDIYKFTGVIKIYDDEDILVTVPIFQETFKTAEMFLAYLRRLETADNISLDQYFDIFLNVDKTFTISFAHDVTKISMTGNLFNAFGSGNTIEKEENQQEVKLNQNVFMSKYFKLVCNKINGGLSTFKNGQVQFDSNILTVLHPCCLEYQNKTLDTHSVINSNGPIEIKLTDDCDRTIQYQFIIQTKFYQSTYFINEVLDVNPVEEKRLIHQKQQMYLYTEDIVNDFTFLQRPKEMAISQLNGFIQLDDYDPENIITGYIYKINFNNQFREYATATQYTISSLNNNVFTFIETNQSNTFKIKIRTFQIQYINGLRTEVEIFDHSPKILYRLLVKL</sequence>
<dbReference type="AlphaFoldDB" id="A0AA86Q319"/>
<evidence type="ECO:0000313" key="8">
    <source>
        <dbReference type="EMBL" id="CAL6109343.1"/>
    </source>
</evidence>
<dbReference type="EMBL" id="CAXDID020000199">
    <property type="protein sequence ID" value="CAL6053837.1"/>
    <property type="molecule type" value="Genomic_DNA"/>
</dbReference>
<keyword evidence="9" id="KW-1185">Reference proteome</keyword>
<comment type="caution">
    <text evidence="3">The sequence shown here is derived from an EMBL/GenBank/DDBJ whole genome shotgun (WGS) entry which is preliminary data.</text>
</comment>
<evidence type="ECO:0000313" key="6">
    <source>
        <dbReference type="EMBL" id="CAL6057090.1"/>
    </source>
</evidence>
<reference evidence="3" key="1">
    <citation type="submission" date="2023-06" db="EMBL/GenBank/DDBJ databases">
        <authorList>
            <person name="Kurt Z."/>
        </authorList>
    </citation>
    <scope>NUCLEOTIDE SEQUENCE</scope>
</reference>
<evidence type="ECO:0000313" key="1">
    <source>
        <dbReference type="EMBL" id="CAI9923539.1"/>
    </source>
</evidence>
<dbReference type="EMBL" id="CAXDID020000488">
    <property type="protein sequence ID" value="CAL6096768.1"/>
    <property type="molecule type" value="Genomic_DNA"/>
</dbReference>
<protein>
    <submittedName>
        <fullName evidence="5">Hypothetical_protein</fullName>
    </submittedName>
</protein>
<proteinExistence type="predicted"/>
<dbReference type="Proteomes" id="UP001642409">
    <property type="component" value="Unassembled WGS sequence"/>
</dbReference>